<feature type="transmembrane region" description="Helical" evidence="2">
    <location>
        <begin position="283"/>
        <end position="303"/>
    </location>
</feature>
<dbReference type="Proteomes" id="UP000198122">
    <property type="component" value="Unassembled WGS sequence"/>
</dbReference>
<evidence type="ECO:0008006" key="5">
    <source>
        <dbReference type="Google" id="ProtNLM"/>
    </source>
</evidence>
<feature type="transmembrane region" description="Helical" evidence="2">
    <location>
        <begin position="169"/>
        <end position="191"/>
    </location>
</feature>
<organism evidence="3 4">
    <name type="scientific">Kytococcus aerolatus</name>
    <dbReference type="NCBI Taxonomy" id="592308"/>
    <lineage>
        <taxon>Bacteria</taxon>
        <taxon>Bacillati</taxon>
        <taxon>Actinomycetota</taxon>
        <taxon>Actinomycetes</taxon>
        <taxon>Micrococcales</taxon>
        <taxon>Kytococcaceae</taxon>
        <taxon>Kytococcus</taxon>
    </lineage>
</organism>
<feature type="transmembrane region" description="Helical" evidence="2">
    <location>
        <begin position="76"/>
        <end position="106"/>
    </location>
</feature>
<evidence type="ECO:0000313" key="3">
    <source>
        <dbReference type="EMBL" id="SNC62233.1"/>
    </source>
</evidence>
<dbReference type="PIRSF" id="PIRSF016660">
    <property type="entry name" value="YedI"/>
    <property type="match status" value="1"/>
</dbReference>
<dbReference type="PANTHER" id="PTHR30503:SF3">
    <property type="entry name" value="INNER MEMBRANE PROTEIN YEDI"/>
    <property type="match status" value="1"/>
</dbReference>
<evidence type="ECO:0000256" key="2">
    <source>
        <dbReference type="SAM" id="Phobius"/>
    </source>
</evidence>
<accession>A0A212T848</accession>
<dbReference type="RefSeq" id="WP_088817620.1">
    <property type="nucleotide sequence ID" value="NZ_FYEZ01000001.1"/>
</dbReference>
<name>A0A212T848_9MICO</name>
<gene>
    <name evidence="3" type="ORF">SAMN05445756_0646</name>
</gene>
<sequence length="342" mass="35846">MAGGLAALLDDIAAMSRLAAASVDDVAAGAAKASTKAAGVVVDDAAVTPQYLDGAEPARELPMVRRIAAGSLRNKAIIIPIALLLSQFAPWLLTPLLMLGGTYLAFEGAEKVWEMVSGHDEDGKAAEERSPEDEDSVVRSAITTDFILSCEILVISLNEVATEPIVTRALILVAVAIAMTVLVYGAVAMIVKMDDIGLAIAKRHESGALHSFGKGLVKAMPHVLSGISFIGMLAMLWVGGHILMVGLDEFGLSWPYDLAHHLAGTVEGVPSIGGFLAWLADTFVAMVLGLVWGAVIVLVLHLLPFGPFAKDAKVKHGQHGRHTRIHDGVHGPAADGASRLGR</sequence>
<feature type="transmembrane region" description="Helical" evidence="2">
    <location>
        <begin position="223"/>
        <end position="247"/>
    </location>
</feature>
<dbReference type="GO" id="GO:0005886">
    <property type="term" value="C:plasma membrane"/>
    <property type="evidence" value="ECO:0007669"/>
    <property type="project" value="TreeGrafter"/>
</dbReference>
<keyword evidence="2" id="KW-0812">Transmembrane</keyword>
<keyword evidence="2" id="KW-1133">Transmembrane helix</keyword>
<evidence type="ECO:0000313" key="4">
    <source>
        <dbReference type="Proteomes" id="UP000198122"/>
    </source>
</evidence>
<dbReference type="PANTHER" id="PTHR30503">
    <property type="entry name" value="INNER MEMBRANE PROTEIN YEDI"/>
    <property type="match status" value="1"/>
</dbReference>
<protein>
    <recommendedName>
        <fullName evidence="5">Inner membrane protein YedI</fullName>
    </recommendedName>
</protein>
<evidence type="ECO:0000256" key="1">
    <source>
        <dbReference type="SAM" id="MobiDB-lite"/>
    </source>
</evidence>
<dbReference type="Pfam" id="PF05661">
    <property type="entry name" value="DUF808"/>
    <property type="match status" value="1"/>
</dbReference>
<dbReference type="EMBL" id="FYEZ01000001">
    <property type="protein sequence ID" value="SNC62233.1"/>
    <property type="molecule type" value="Genomic_DNA"/>
</dbReference>
<dbReference type="OrthoDB" id="9814178at2"/>
<keyword evidence="4" id="KW-1185">Reference proteome</keyword>
<reference evidence="3 4" key="1">
    <citation type="submission" date="2017-06" db="EMBL/GenBank/DDBJ databases">
        <authorList>
            <person name="Kim H.J."/>
            <person name="Triplett B.A."/>
        </authorList>
    </citation>
    <scope>NUCLEOTIDE SEQUENCE [LARGE SCALE GENOMIC DNA]</scope>
    <source>
        <strain evidence="3 4">DSM 22179</strain>
    </source>
</reference>
<feature type="region of interest" description="Disordered" evidence="1">
    <location>
        <begin position="321"/>
        <end position="342"/>
    </location>
</feature>
<dbReference type="InterPro" id="IPR008526">
    <property type="entry name" value="YedI"/>
</dbReference>
<dbReference type="AlphaFoldDB" id="A0A212T848"/>
<proteinExistence type="predicted"/>
<keyword evidence="2" id="KW-0472">Membrane</keyword>